<dbReference type="SUPFAM" id="SSF53335">
    <property type="entry name" value="S-adenosyl-L-methionine-dependent methyltransferases"/>
    <property type="match status" value="1"/>
</dbReference>
<comment type="caution">
    <text evidence="9">The sequence shown here is derived from an EMBL/GenBank/DDBJ whole genome shotgun (WGS) entry which is preliminary data.</text>
</comment>
<evidence type="ECO:0000259" key="8">
    <source>
        <dbReference type="Pfam" id="PF20466"/>
    </source>
</evidence>
<evidence type="ECO:0000256" key="1">
    <source>
        <dbReference type="ARBA" id="ARBA00011900"/>
    </source>
</evidence>
<dbReference type="InterPro" id="IPR002052">
    <property type="entry name" value="DNA_methylase_N6_adenine_CS"/>
</dbReference>
<dbReference type="Gene3D" id="3.40.50.150">
    <property type="entry name" value="Vaccinia Virus protein VP39"/>
    <property type="match status" value="1"/>
</dbReference>
<evidence type="ECO:0000256" key="2">
    <source>
        <dbReference type="ARBA" id="ARBA00022603"/>
    </source>
</evidence>
<gene>
    <name evidence="9" type="ORF">H4W79_002061</name>
</gene>
<dbReference type="InterPro" id="IPR046820">
    <property type="entry name" value="MmeI_TRD"/>
</dbReference>
<feature type="region of interest" description="Disordered" evidence="6">
    <location>
        <begin position="1339"/>
        <end position="1360"/>
    </location>
</feature>
<sequence>MSAQPLSGKRSRGQQSSSDLIRDQHLNWLGLVEVSGPFLTLPVLRQVWSAGLDPLDKEQRRELRREHTLWQEDLAAGRDAWVRYVLGGLLGWGEDLRTGGLDSLAMEVAEHDTRVEPSFVLTEPGAGAGEVEADRVRLLGLVCPAGQSPQQRIKDESWSATPADRLAQLCRHHGVELGLATDGRWWVLVWAPQGGVTTTAVFDASLWTDSAERDVLRAFYSLLNRRRFFGVPEEERLDKLLAQSMDSQEEVTEALGVQVRQAVELLVAAIGRADTRARERGDRDLSGVSAHEVYRGSVSVMMRVVFLLFAEERGLLPSDNDLYARAYSAGGLYQELNEQAREGTEDDLERTTAAWHRLLALFNAVYGGVDHPRLRMHPLDGSLFNPETFPWMPLDIDDRTVLHMLKAVQYVRVGRGKSAELRKLTFRALDVEQIGYVYEGLLSFDGFRAEDLVVGLIGKEGSEEEVQLRELEELAARHTDVEPLAAELAVKYKDSKIGTKNQLAKRLAPMNRVEEEEARKKLRGVLPREEELVERLLPFFGIIRSDLRGLPLVIRSGELYVTDSSLRKNTGTHYTPRFLAEEVVEGALEPLVYEPGPLQTADTGEWKLKSSQEILALKVADIAVGSAAFLVAAARYLGDRLIEAWVREGDERVAGYTPPKDGLRADDDKVVIEARRQVIEHCLYGVDINPMAVEMAKLSLWLVSMDPERPFTFLDDRLAAGDSLLGITSLEQLEYMHMDPKQGRKLHSDDNALIDFTSGIRELVSRVAKSRSELTSIDGTTLEGLDRKRSVLGEAELATGRVRLLADLTVGAALANSSQGDRGLDRGSAEAVELASNLDNNEAKALTQAKKWLNCERPEGAFERKPIHWPLAFPEAYENGGFNAVIGNPPFLGGSKISIATGTPYRNLLSLEIAQGKKGNSDLVGYFALRMHEIPGEGGQIALIGTNTLAQGDTREVSLDQIIDSGSTIRKSIKSAPWPAKSASLEYCAVWISKPRLTEGVPVISDGIPTSEISPSLEPAGRTSGNPYRLIENKQIAFKGSFVLGMGFTLDPSEAQNLIRSEERYKDVIFPFPSGQDITSQPDFSASRWVINFRDWEEREAKSYPQCYKQILERVKPERDKNNRKARRERWWQYGDYAKGLENAISGKDRAIVLTSHTRTAIPAIVPTGQVFGHGLIVFASSSTAILAVLSSTPHYWWAKTYGSTMKTDLRYTPSDVFETFAMPELTQELRDLGDRLDTYRRDVMLSRDSGLTKTYNLVFDPECNDPDIQELRAIHRAIDEATIRAYGWEERIEAVGGLDHGFHPVGRETRYTIGPAAQREVLDSLLELNHERYAEEVAQGLHDKKKSKRKASSDEGTLF</sequence>
<proteinExistence type="predicted"/>
<evidence type="ECO:0000256" key="4">
    <source>
        <dbReference type="ARBA" id="ARBA00022691"/>
    </source>
</evidence>
<dbReference type="RefSeq" id="WP_191270903.1">
    <property type="nucleotide sequence ID" value="NZ_BMXJ01000004.1"/>
</dbReference>
<reference evidence="9 10" key="1">
    <citation type="submission" date="2020-10" db="EMBL/GenBank/DDBJ databases">
        <title>Sequencing the genomes of 1000 actinobacteria strains.</title>
        <authorList>
            <person name="Klenk H.-P."/>
        </authorList>
    </citation>
    <scope>NUCLEOTIDE SEQUENCE [LARGE SCALE GENOMIC DNA]</scope>
    <source>
        <strain evidence="9 10">DSM 45157</strain>
    </source>
</reference>
<dbReference type="EMBL" id="JADBDY010000001">
    <property type="protein sequence ID" value="MBE1457847.1"/>
    <property type="molecule type" value="Genomic_DNA"/>
</dbReference>
<evidence type="ECO:0000256" key="3">
    <source>
        <dbReference type="ARBA" id="ARBA00022679"/>
    </source>
</evidence>
<evidence type="ECO:0000256" key="5">
    <source>
        <dbReference type="ARBA" id="ARBA00047942"/>
    </source>
</evidence>
<evidence type="ECO:0000313" key="10">
    <source>
        <dbReference type="Proteomes" id="UP000598217"/>
    </source>
</evidence>
<dbReference type="Pfam" id="PF07669">
    <property type="entry name" value="Eco57I"/>
    <property type="match status" value="1"/>
</dbReference>
<evidence type="ECO:0000313" key="9">
    <source>
        <dbReference type="EMBL" id="MBE1457847.1"/>
    </source>
</evidence>
<keyword evidence="3" id="KW-0808">Transferase</keyword>
<dbReference type="InterPro" id="IPR011639">
    <property type="entry name" value="MethylTrfase_TaqI-like_dom"/>
</dbReference>
<dbReference type="EC" id="2.1.1.72" evidence="1"/>
<evidence type="ECO:0000259" key="7">
    <source>
        <dbReference type="Pfam" id="PF07669"/>
    </source>
</evidence>
<dbReference type="InterPro" id="IPR050953">
    <property type="entry name" value="N4_N6_ade-DNA_methylase"/>
</dbReference>
<keyword evidence="4" id="KW-0949">S-adenosyl-L-methionine</keyword>
<dbReference type="InterPro" id="IPR029063">
    <property type="entry name" value="SAM-dependent_MTases_sf"/>
</dbReference>
<comment type="catalytic activity">
    <reaction evidence="5">
        <text>a 2'-deoxyadenosine in DNA + S-adenosyl-L-methionine = an N(6)-methyl-2'-deoxyadenosine in DNA + S-adenosyl-L-homocysteine + H(+)</text>
        <dbReference type="Rhea" id="RHEA:15197"/>
        <dbReference type="Rhea" id="RHEA-COMP:12418"/>
        <dbReference type="Rhea" id="RHEA-COMP:12419"/>
        <dbReference type="ChEBI" id="CHEBI:15378"/>
        <dbReference type="ChEBI" id="CHEBI:57856"/>
        <dbReference type="ChEBI" id="CHEBI:59789"/>
        <dbReference type="ChEBI" id="CHEBI:90615"/>
        <dbReference type="ChEBI" id="CHEBI:90616"/>
        <dbReference type="EC" id="2.1.1.72"/>
    </reaction>
</comment>
<feature type="domain" description="Type II methyltransferase M.TaqI-like" evidence="7">
    <location>
        <begin position="681"/>
        <end position="951"/>
    </location>
</feature>
<accession>A0ABR9HFV9</accession>
<keyword evidence="10" id="KW-1185">Reference proteome</keyword>
<dbReference type="PANTHER" id="PTHR33841">
    <property type="entry name" value="DNA METHYLTRANSFERASE YEEA-RELATED"/>
    <property type="match status" value="1"/>
</dbReference>
<dbReference type="Proteomes" id="UP000598217">
    <property type="component" value="Unassembled WGS sequence"/>
</dbReference>
<evidence type="ECO:0000256" key="6">
    <source>
        <dbReference type="SAM" id="MobiDB-lite"/>
    </source>
</evidence>
<name>A0ABR9HFV9_9ACTN</name>
<organism evidence="9 10">
    <name type="scientific">Nocardiopsis terrae</name>
    <dbReference type="NCBI Taxonomy" id="372655"/>
    <lineage>
        <taxon>Bacteria</taxon>
        <taxon>Bacillati</taxon>
        <taxon>Actinomycetota</taxon>
        <taxon>Actinomycetes</taxon>
        <taxon>Streptosporangiales</taxon>
        <taxon>Nocardiopsidaceae</taxon>
        <taxon>Nocardiopsis</taxon>
    </lineage>
</organism>
<dbReference type="Pfam" id="PF20466">
    <property type="entry name" value="MmeI_TRD"/>
    <property type="match status" value="1"/>
</dbReference>
<dbReference type="PANTHER" id="PTHR33841:SF1">
    <property type="entry name" value="DNA METHYLTRANSFERASE A"/>
    <property type="match status" value="1"/>
</dbReference>
<keyword evidence="2" id="KW-0489">Methyltransferase</keyword>
<protein>
    <recommendedName>
        <fullName evidence="1">site-specific DNA-methyltransferase (adenine-specific)</fullName>
        <ecNumber evidence="1">2.1.1.72</ecNumber>
    </recommendedName>
</protein>
<feature type="domain" description="MmeI-like target recognition" evidence="8">
    <location>
        <begin position="1045"/>
        <end position="1226"/>
    </location>
</feature>
<dbReference type="PROSITE" id="PS00092">
    <property type="entry name" value="N6_MTASE"/>
    <property type="match status" value="1"/>
</dbReference>